<sequence length="79" mass="9642">KSTAEQETSDIFRQQIEDLIKENEELKTKNKKLSELKKINNVQNLLLRDAIDKTEFYKARNFQEFDAFIYNYIFELFDW</sequence>
<name>A0ACA9RLP3_9GLOM</name>
<dbReference type="EMBL" id="CAJVQC010057574">
    <property type="protein sequence ID" value="CAG8797753.1"/>
    <property type="molecule type" value="Genomic_DNA"/>
</dbReference>
<organism evidence="1 2">
    <name type="scientific">Racocetra persica</name>
    <dbReference type="NCBI Taxonomy" id="160502"/>
    <lineage>
        <taxon>Eukaryota</taxon>
        <taxon>Fungi</taxon>
        <taxon>Fungi incertae sedis</taxon>
        <taxon>Mucoromycota</taxon>
        <taxon>Glomeromycotina</taxon>
        <taxon>Glomeromycetes</taxon>
        <taxon>Diversisporales</taxon>
        <taxon>Gigasporaceae</taxon>
        <taxon>Racocetra</taxon>
    </lineage>
</organism>
<feature type="non-terminal residue" evidence="1">
    <location>
        <position position="1"/>
    </location>
</feature>
<accession>A0ACA9RLP3</accession>
<dbReference type="Proteomes" id="UP000789920">
    <property type="component" value="Unassembled WGS sequence"/>
</dbReference>
<protein>
    <submittedName>
        <fullName evidence="1">30530_t:CDS:1</fullName>
    </submittedName>
</protein>
<gene>
    <name evidence="1" type="ORF">RPERSI_LOCUS20400</name>
</gene>
<reference evidence="1" key="1">
    <citation type="submission" date="2021-06" db="EMBL/GenBank/DDBJ databases">
        <authorList>
            <person name="Kallberg Y."/>
            <person name="Tangrot J."/>
            <person name="Rosling A."/>
        </authorList>
    </citation>
    <scope>NUCLEOTIDE SEQUENCE</scope>
    <source>
        <strain evidence="1">MA461A</strain>
    </source>
</reference>
<keyword evidence="2" id="KW-1185">Reference proteome</keyword>
<feature type="non-terminal residue" evidence="1">
    <location>
        <position position="79"/>
    </location>
</feature>
<comment type="caution">
    <text evidence="1">The sequence shown here is derived from an EMBL/GenBank/DDBJ whole genome shotgun (WGS) entry which is preliminary data.</text>
</comment>
<evidence type="ECO:0000313" key="2">
    <source>
        <dbReference type="Proteomes" id="UP000789920"/>
    </source>
</evidence>
<evidence type="ECO:0000313" key="1">
    <source>
        <dbReference type="EMBL" id="CAG8797753.1"/>
    </source>
</evidence>
<proteinExistence type="predicted"/>